<keyword evidence="6 7" id="KW-0472">Membrane</keyword>
<gene>
    <name evidence="9" type="ORF">ZMTM_16580</name>
</gene>
<evidence type="ECO:0000256" key="2">
    <source>
        <dbReference type="ARBA" id="ARBA00012528"/>
    </source>
</evidence>
<feature type="transmembrane region" description="Helical" evidence="7">
    <location>
        <begin position="294"/>
        <end position="316"/>
    </location>
</feature>
<proteinExistence type="predicted"/>
<dbReference type="KEGG" id="mpau:ZMTM_16580"/>
<dbReference type="Pfam" id="PF00990">
    <property type="entry name" value="GGDEF"/>
    <property type="match status" value="1"/>
</dbReference>
<dbReference type="Gene3D" id="3.30.450.20">
    <property type="entry name" value="PAS domain"/>
    <property type="match status" value="1"/>
</dbReference>
<evidence type="ECO:0000256" key="1">
    <source>
        <dbReference type="ARBA" id="ARBA00004651"/>
    </source>
</evidence>
<dbReference type="EC" id="2.7.7.65" evidence="2"/>
<reference evidence="9" key="1">
    <citation type="journal article" date="2021" name="Arch. Microbiol.">
        <title>Methyloradius palustris gen. nov., sp. nov., a methanol-oxidizing bacterium isolated from snow.</title>
        <authorList>
            <person name="Miyadera T."/>
            <person name="Kojima H."/>
            <person name="Fukui M."/>
        </authorList>
    </citation>
    <scope>NUCLEOTIDE SEQUENCE</scope>
    <source>
        <strain evidence="9">Zm11</strain>
    </source>
</reference>
<keyword evidence="3" id="KW-1003">Cell membrane</keyword>
<dbReference type="GO" id="GO:0005886">
    <property type="term" value="C:plasma membrane"/>
    <property type="evidence" value="ECO:0007669"/>
    <property type="project" value="UniProtKB-SubCell"/>
</dbReference>
<keyword evidence="10" id="KW-1185">Reference proteome</keyword>
<dbReference type="Proteomes" id="UP000826722">
    <property type="component" value="Chromosome"/>
</dbReference>
<dbReference type="SMART" id="SM00267">
    <property type="entry name" value="GGDEF"/>
    <property type="match status" value="1"/>
</dbReference>
<evidence type="ECO:0000256" key="6">
    <source>
        <dbReference type="ARBA" id="ARBA00023136"/>
    </source>
</evidence>
<dbReference type="InterPro" id="IPR043128">
    <property type="entry name" value="Rev_trsase/Diguanyl_cyclase"/>
</dbReference>
<organism evidence="9 10">
    <name type="scientific">Methyloradius palustris</name>
    <dbReference type="NCBI Taxonomy" id="2778876"/>
    <lineage>
        <taxon>Bacteria</taxon>
        <taxon>Pseudomonadati</taxon>
        <taxon>Pseudomonadota</taxon>
        <taxon>Betaproteobacteria</taxon>
        <taxon>Nitrosomonadales</taxon>
        <taxon>Methylophilaceae</taxon>
        <taxon>Methyloradius</taxon>
    </lineage>
</organism>
<dbReference type="PANTHER" id="PTHR45138">
    <property type="entry name" value="REGULATORY COMPONENTS OF SENSORY TRANSDUCTION SYSTEM"/>
    <property type="match status" value="1"/>
</dbReference>
<dbReference type="FunFam" id="3.30.70.270:FF:000001">
    <property type="entry name" value="Diguanylate cyclase domain protein"/>
    <property type="match status" value="1"/>
</dbReference>
<feature type="transmembrane region" description="Helical" evidence="7">
    <location>
        <begin position="7"/>
        <end position="26"/>
    </location>
</feature>
<evidence type="ECO:0000256" key="4">
    <source>
        <dbReference type="ARBA" id="ARBA00022692"/>
    </source>
</evidence>
<dbReference type="PROSITE" id="PS50887">
    <property type="entry name" value="GGDEF"/>
    <property type="match status" value="1"/>
</dbReference>
<evidence type="ECO:0000313" key="10">
    <source>
        <dbReference type="Proteomes" id="UP000826722"/>
    </source>
</evidence>
<name>A0A8D5FZY2_9PROT</name>
<dbReference type="GO" id="GO:0052621">
    <property type="term" value="F:diguanylate cyclase activity"/>
    <property type="evidence" value="ECO:0007669"/>
    <property type="project" value="UniProtKB-EC"/>
</dbReference>
<dbReference type="InterPro" id="IPR050469">
    <property type="entry name" value="Diguanylate_Cyclase"/>
</dbReference>
<evidence type="ECO:0000256" key="7">
    <source>
        <dbReference type="SAM" id="Phobius"/>
    </source>
</evidence>
<accession>A0A8D5FZY2</accession>
<dbReference type="CDD" id="cd01949">
    <property type="entry name" value="GGDEF"/>
    <property type="match status" value="1"/>
</dbReference>
<dbReference type="Pfam" id="PF02743">
    <property type="entry name" value="dCache_1"/>
    <property type="match status" value="1"/>
</dbReference>
<dbReference type="Gene3D" id="3.30.70.270">
    <property type="match status" value="1"/>
</dbReference>
<dbReference type="RefSeq" id="WP_221763490.1">
    <property type="nucleotide sequence ID" value="NZ_AP024110.1"/>
</dbReference>
<dbReference type="InterPro" id="IPR029787">
    <property type="entry name" value="Nucleotide_cyclase"/>
</dbReference>
<dbReference type="GO" id="GO:0043709">
    <property type="term" value="P:cell adhesion involved in single-species biofilm formation"/>
    <property type="evidence" value="ECO:0007669"/>
    <property type="project" value="TreeGrafter"/>
</dbReference>
<evidence type="ECO:0000259" key="8">
    <source>
        <dbReference type="PROSITE" id="PS50887"/>
    </source>
</evidence>
<dbReference type="GO" id="GO:1902201">
    <property type="term" value="P:negative regulation of bacterial-type flagellum-dependent cell motility"/>
    <property type="evidence" value="ECO:0007669"/>
    <property type="project" value="TreeGrafter"/>
</dbReference>
<feature type="domain" description="GGDEF" evidence="8">
    <location>
        <begin position="357"/>
        <end position="487"/>
    </location>
</feature>
<dbReference type="AlphaFoldDB" id="A0A8D5FZY2"/>
<sequence length="487" mass="55261">MNRPKVLIILAIVLVVGFVTTSFFSYHVSKQAIHKTIVDNELPLTADNIYSEIQKDLVRPVFISSMMASDTFLRDWVIEGEQGTEKISKYLQQVQTTYGAFVSFLVTERTHNYYYGEGILKQVKQDEPRDAWYFRVRDLSQPYEINVDKDLAHHDELTIFVNYRVLDYSNRFIGTVGIGLNVDSVQKLIASYQKKYQRDVYFVSHDGTIMLSGSQRHAAGKNIKDVDGMNSLPAEIIDQPITQTSAETTREYEYEYEDHHANHLINVRYIPELKWYLFVEKSETQAISGIKNTFILNLLVCLAVTLIVVAITDIALKRYQQRLEVMATTDILTGLPNRRAFDIVIEVMSNDTARSGGTIAILVLDIDHFKAINDQYGHIGGDYVLTEAASIIKSSLRAADFICRWGGEEFLVVVRDCDEHNIIALAEKVRKSIEHHTTTYQNQTIALTVSIGAAIGKPSETLENLVVRADKAMYQAKKQGRNRSILS</sequence>
<evidence type="ECO:0000256" key="5">
    <source>
        <dbReference type="ARBA" id="ARBA00022989"/>
    </source>
</evidence>
<protein>
    <recommendedName>
        <fullName evidence="2">diguanylate cyclase</fullName>
        <ecNumber evidence="2">2.7.7.65</ecNumber>
    </recommendedName>
</protein>
<evidence type="ECO:0000256" key="3">
    <source>
        <dbReference type="ARBA" id="ARBA00022475"/>
    </source>
</evidence>
<dbReference type="PANTHER" id="PTHR45138:SF26">
    <property type="entry name" value="DIGUANYLATE CYCLASE"/>
    <property type="match status" value="1"/>
</dbReference>
<evidence type="ECO:0000313" key="9">
    <source>
        <dbReference type="EMBL" id="BCM25399.1"/>
    </source>
</evidence>
<dbReference type="NCBIfam" id="TIGR00254">
    <property type="entry name" value="GGDEF"/>
    <property type="match status" value="1"/>
</dbReference>
<dbReference type="EMBL" id="AP024110">
    <property type="protein sequence ID" value="BCM25399.1"/>
    <property type="molecule type" value="Genomic_DNA"/>
</dbReference>
<dbReference type="CDD" id="cd18773">
    <property type="entry name" value="PDC1_HK_sensor"/>
    <property type="match status" value="1"/>
</dbReference>
<keyword evidence="4 7" id="KW-0812">Transmembrane</keyword>
<dbReference type="SUPFAM" id="SSF55073">
    <property type="entry name" value="Nucleotide cyclase"/>
    <property type="match status" value="1"/>
</dbReference>
<comment type="subcellular location">
    <subcellularLocation>
        <location evidence="1">Cell membrane</location>
        <topology evidence="1">Multi-pass membrane protein</topology>
    </subcellularLocation>
</comment>
<dbReference type="InterPro" id="IPR000160">
    <property type="entry name" value="GGDEF_dom"/>
</dbReference>
<dbReference type="InterPro" id="IPR033479">
    <property type="entry name" value="dCache_1"/>
</dbReference>
<keyword evidence="5 7" id="KW-1133">Transmembrane helix</keyword>